<dbReference type="STRING" id="530584.SAMN05421630_103190"/>
<dbReference type="OrthoDB" id="8611574at2"/>
<dbReference type="InterPro" id="IPR013325">
    <property type="entry name" value="RNA_pol_sigma_r2"/>
</dbReference>
<organism evidence="1 2">
    <name type="scientific">Prauserella marina</name>
    <dbReference type="NCBI Taxonomy" id="530584"/>
    <lineage>
        <taxon>Bacteria</taxon>
        <taxon>Bacillati</taxon>
        <taxon>Actinomycetota</taxon>
        <taxon>Actinomycetes</taxon>
        <taxon>Pseudonocardiales</taxon>
        <taxon>Pseudonocardiaceae</taxon>
        <taxon>Prauserella</taxon>
    </lineage>
</organism>
<sequence length="222" mass="22364">MPTDAELVAAVLTAEQAEQSGSAGRAARGGHAGPRTGPVIGADAALAEIYDRYADRLHDLFLSALGDTDAAADGVRDTFVLAVRRMSGMPDPSALWPLLRSTAGDVVAVAGEKTVEGRSAMAEAGAPALLRADVLARAALRRPPADKGKRMSLAVAGAAALLVAGGVVIWSARTDPPAIPASTRAPSPATTTVSEWVRDGSGTGAPTRLTVTGCGAALTSDC</sequence>
<dbReference type="RefSeq" id="WP_091801407.1">
    <property type="nucleotide sequence ID" value="NZ_CP016353.1"/>
</dbReference>
<dbReference type="AlphaFoldDB" id="A0A222VIT8"/>
<dbReference type="SUPFAM" id="SSF88946">
    <property type="entry name" value="Sigma2 domain of RNA polymerase sigma factors"/>
    <property type="match status" value="1"/>
</dbReference>
<evidence type="ECO:0000313" key="2">
    <source>
        <dbReference type="Proteomes" id="UP000199494"/>
    </source>
</evidence>
<reference evidence="1 2" key="1">
    <citation type="submission" date="2016-10" db="EMBL/GenBank/DDBJ databases">
        <authorList>
            <person name="de Groot N.N."/>
        </authorList>
    </citation>
    <scope>NUCLEOTIDE SEQUENCE [LARGE SCALE GENOMIC DNA]</scope>
    <source>
        <strain evidence="1 2">CGMCC 4.5506</strain>
    </source>
</reference>
<evidence type="ECO:0000313" key="1">
    <source>
        <dbReference type="EMBL" id="SDC68561.1"/>
    </source>
</evidence>
<gene>
    <name evidence="1" type="ORF">SAMN05421630_103190</name>
</gene>
<dbReference type="Gene3D" id="1.10.1740.10">
    <property type="match status" value="1"/>
</dbReference>
<dbReference type="Proteomes" id="UP000199494">
    <property type="component" value="Unassembled WGS sequence"/>
</dbReference>
<keyword evidence="2" id="KW-1185">Reference proteome</keyword>
<dbReference type="EMBL" id="FMZE01000003">
    <property type="protein sequence ID" value="SDC68561.1"/>
    <property type="molecule type" value="Genomic_DNA"/>
</dbReference>
<proteinExistence type="predicted"/>
<protein>
    <submittedName>
        <fullName evidence="1">Uncharacterized protein</fullName>
    </submittedName>
</protein>
<name>A0A222VIT8_9PSEU</name>
<dbReference type="GO" id="GO:0003700">
    <property type="term" value="F:DNA-binding transcription factor activity"/>
    <property type="evidence" value="ECO:0007669"/>
    <property type="project" value="InterPro"/>
</dbReference>
<dbReference type="KEGG" id="pmad:BAY61_01190"/>
<accession>A0A222VIT8</accession>
<dbReference type="GO" id="GO:0006352">
    <property type="term" value="P:DNA-templated transcription initiation"/>
    <property type="evidence" value="ECO:0007669"/>
    <property type="project" value="InterPro"/>
</dbReference>